<dbReference type="InterPro" id="IPR011250">
    <property type="entry name" value="OMP/PagP_B-barrel"/>
</dbReference>
<dbReference type="Gene3D" id="2.40.160.20">
    <property type="match status" value="1"/>
</dbReference>
<dbReference type="RefSeq" id="WP_316413447.1">
    <property type="nucleotide sequence ID" value="NZ_AP027080.1"/>
</dbReference>
<sequence length="216" mass="23202">MRYGIALALAGLAVGTLPLGAEQPDYIRLSALSTQGDLRAYAGGKSFGHGFEVGHTLDIPGSEVIGLGVFGGFMKVTGDAASPLGGLRQTLEAWRVGADVRFATPLAGLTPYAGLNLNYFTGKRLNGGSVLTYDGRYTITPGPYGERGAKFGLRIGLEYRFNQAWGASVDFNHSEWYDDYAKGDHEPMTGERGVKGLNPIKPSWLAFSVQYRFKGL</sequence>
<dbReference type="SUPFAM" id="SSF56925">
    <property type="entry name" value="OMPA-like"/>
    <property type="match status" value="1"/>
</dbReference>
<proteinExistence type="predicted"/>
<dbReference type="KEGG" id="msil:METEAL_39470"/>
<keyword evidence="4" id="KW-1185">Reference proteome</keyword>
<evidence type="ECO:0000259" key="2">
    <source>
        <dbReference type="Pfam" id="PF13505"/>
    </source>
</evidence>
<accession>A0AA48H2F5</accession>
<organism evidence="3 4">
    <name type="scientific">Mesoterricola silvestris</name>
    <dbReference type="NCBI Taxonomy" id="2927979"/>
    <lineage>
        <taxon>Bacteria</taxon>
        <taxon>Pseudomonadati</taxon>
        <taxon>Acidobacteriota</taxon>
        <taxon>Holophagae</taxon>
        <taxon>Holophagales</taxon>
        <taxon>Holophagaceae</taxon>
        <taxon>Mesoterricola</taxon>
    </lineage>
</organism>
<dbReference type="InterPro" id="IPR027385">
    <property type="entry name" value="Beta-barrel_OMP"/>
</dbReference>
<evidence type="ECO:0000256" key="1">
    <source>
        <dbReference type="ARBA" id="ARBA00022729"/>
    </source>
</evidence>
<evidence type="ECO:0000313" key="4">
    <source>
        <dbReference type="Proteomes" id="UP001238179"/>
    </source>
</evidence>
<gene>
    <name evidence="3" type="ORF">METEAL_39470</name>
</gene>
<keyword evidence="1" id="KW-0732">Signal</keyword>
<protein>
    <recommendedName>
        <fullName evidence="2">Outer membrane protein beta-barrel domain-containing protein</fullName>
    </recommendedName>
</protein>
<reference evidence="4" key="1">
    <citation type="journal article" date="2023" name="Int. J. Syst. Evol. Microbiol.">
        <title>Mesoterricola silvestris gen. nov., sp. nov., Mesoterricola sediminis sp. nov., Geothrix oryzae sp. nov., Geothrix edaphica sp. nov., Geothrix rubra sp. nov., and Geothrix limicola sp. nov., six novel members of Acidobacteriota isolated from soils.</title>
        <authorList>
            <person name="Itoh H."/>
            <person name="Sugisawa Y."/>
            <person name="Mise K."/>
            <person name="Xu Z."/>
            <person name="Kuniyasu M."/>
            <person name="Ushijima N."/>
            <person name="Kawano K."/>
            <person name="Kobayashi E."/>
            <person name="Shiratori Y."/>
            <person name="Masuda Y."/>
            <person name="Senoo K."/>
        </authorList>
    </citation>
    <scope>NUCLEOTIDE SEQUENCE [LARGE SCALE GENOMIC DNA]</scope>
    <source>
        <strain evidence="4">W79</strain>
    </source>
</reference>
<dbReference type="EMBL" id="AP027080">
    <property type="protein sequence ID" value="BDU74773.1"/>
    <property type="molecule type" value="Genomic_DNA"/>
</dbReference>
<evidence type="ECO:0000313" key="3">
    <source>
        <dbReference type="EMBL" id="BDU74773.1"/>
    </source>
</evidence>
<name>A0AA48H2F5_9BACT</name>
<dbReference type="Pfam" id="PF13505">
    <property type="entry name" value="OMP_b-brl"/>
    <property type="match status" value="1"/>
</dbReference>
<feature type="domain" description="Outer membrane protein beta-barrel" evidence="2">
    <location>
        <begin position="6"/>
        <end position="213"/>
    </location>
</feature>
<dbReference type="Proteomes" id="UP001238179">
    <property type="component" value="Chromosome"/>
</dbReference>
<dbReference type="AlphaFoldDB" id="A0AA48H2F5"/>